<evidence type="ECO:0000313" key="3">
    <source>
        <dbReference type="Proteomes" id="UP001140513"/>
    </source>
</evidence>
<keyword evidence="1" id="KW-1133">Transmembrane helix</keyword>
<proteinExistence type="predicted"/>
<feature type="transmembrane region" description="Helical" evidence="1">
    <location>
        <begin position="200"/>
        <end position="219"/>
    </location>
</feature>
<comment type="caution">
    <text evidence="2">The sequence shown here is derived from an EMBL/GenBank/DDBJ whole genome shotgun (WGS) entry which is preliminary data.</text>
</comment>
<dbReference type="GeneID" id="80911136"/>
<feature type="transmembrane region" description="Helical" evidence="1">
    <location>
        <begin position="23"/>
        <end position="48"/>
    </location>
</feature>
<organism evidence="2 3">
    <name type="scientific">Didymosphaeria variabile</name>
    <dbReference type="NCBI Taxonomy" id="1932322"/>
    <lineage>
        <taxon>Eukaryota</taxon>
        <taxon>Fungi</taxon>
        <taxon>Dikarya</taxon>
        <taxon>Ascomycota</taxon>
        <taxon>Pezizomycotina</taxon>
        <taxon>Dothideomycetes</taxon>
        <taxon>Pleosporomycetidae</taxon>
        <taxon>Pleosporales</taxon>
        <taxon>Massarineae</taxon>
        <taxon>Didymosphaeriaceae</taxon>
        <taxon>Didymosphaeria</taxon>
    </lineage>
</organism>
<keyword evidence="1" id="KW-0472">Membrane</keyword>
<dbReference type="EMBL" id="JAPEUX010000005">
    <property type="protein sequence ID" value="KAJ4352259.1"/>
    <property type="molecule type" value="Genomic_DNA"/>
</dbReference>
<protein>
    <submittedName>
        <fullName evidence="2">Uncharacterized protein</fullName>
    </submittedName>
</protein>
<sequence length="220" mass="24988">MPFLRNLYRTIASPFGYLFDPGFMYLVATFFLSILIKPVCIAVGAALVHRHADSLRPLFDMINIESDGRTYVLKVGSFCFSLISMDNLEVLRSYCYEPLKDLTDTLGPLMDRRSGFFSRETGAYQTTFTSLGLHANFLPVVGNSIYHNASSMIWALEFLVKGAWDILHEVFPKGRDEIAAVFALLTWILLKYITTVMKLMRWSIFAVVVIRVMLLLIGAY</sequence>
<reference evidence="2" key="1">
    <citation type="submission" date="2022-10" db="EMBL/GenBank/DDBJ databases">
        <title>Tapping the CABI collections for fungal endophytes: first genome assemblies for Collariella, Neodidymelliopsis, Ascochyta clinopodiicola, Didymella pomorum, Didymosphaeria variabile, Neocosmospora piperis and Neocucurbitaria cava.</title>
        <authorList>
            <person name="Hill R."/>
        </authorList>
    </citation>
    <scope>NUCLEOTIDE SEQUENCE</scope>
    <source>
        <strain evidence="2">IMI 356815</strain>
    </source>
</reference>
<dbReference type="Proteomes" id="UP001140513">
    <property type="component" value="Unassembled WGS sequence"/>
</dbReference>
<keyword evidence="3" id="KW-1185">Reference proteome</keyword>
<accession>A0A9W8XJP5</accession>
<dbReference type="RefSeq" id="XP_056070615.1">
    <property type="nucleotide sequence ID" value="XM_056216368.1"/>
</dbReference>
<gene>
    <name evidence="2" type="ORF">N0V89_007606</name>
</gene>
<evidence type="ECO:0000256" key="1">
    <source>
        <dbReference type="SAM" id="Phobius"/>
    </source>
</evidence>
<name>A0A9W8XJP5_9PLEO</name>
<feature type="transmembrane region" description="Helical" evidence="1">
    <location>
        <begin position="178"/>
        <end position="194"/>
    </location>
</feature>
<evidence type="ECO:0000313" key="2">
    <source>
        <dbReference type="EMBL" id="KAJ4352259.1"/>
    </source>
</evidence>
<keyword evidence="1" id="KW-0812">Transmembrane</keyword>
<dbReference type="AlphaFoldDB" id="A0A9W8XJP5"/>